<dbReference type="Proteomes" id="UP001198565">
    <property type="component" value="Unassembled WGS sequence"/>
</dbReference>
<sequence>MPIVTRFPAAWLASLTGDCIRVVTTVRDYGRKSGECWASDQTIADRLGLSRGGVNRMIRKAEALGLVGSSYYPRTGTRSRQVRPLREDELAVCVSARARADLAGTRFKVYSALSVREHLGEPTSLAQLSRMCGITVETARVVAAELVADGWVERQGKGGGAFQYVVHAVPVAGVATQLSLFPQPQQSARPADEETGTGSDRSEVEAGFCSGQLALVDPALTPLELVTATPLDSVTAPPLDLVAQTGNLDQDLVNRQVAGGCCSREAERSVARERAGSREEQHRAGASSREPLVTVSPLRGEQQKESSAEQQRGNRRGGKEVVARPSTAGHHHRSATFPDDVRLRVALAPVAGLWGRLSGWQQDQVESAAKAELVRLAAVLPQPDFAAQLLADRLADRLNEAGGEVLVRSPYGWLTHRGLPRRSACTDVRCDDGIRLDTRRDCEMCANVIHLRRAGRAAITAQVDRDFPGLNPHQRRQIAEERLRRRTAQEAEDLARRKAQAAVEQSRAKTATAQLRADAEDAERVRRARPCADCGMPGAAGLCPTCGEKRTTETTIRQASVVAAAGWSDATDRHDIDAVIREAEATVRAGIAEAQAQLSCAGEPVSEHVLAVAGRLAAQNAADDCERSAVSSLARSPEAETEAALAYEATMRSAHRYPTRAAASDAAAEAAEQARQRTARHLLDRRITEILAARSTRQELIGIRPGSWTCSDCGRTSQRTPPQSGRCLSCELTHHNTPTSQGAPA</sequence>
<feature type="region of interest" description="Disordered" evidence="1">
    <location>
        <begin position="182"/>
        <end position="203"/>
    </location>
</feature>
<feature type="region of interest" description="Disordered" evidence="1">
    <location>
        <begin position="490"/>
        <end position="521"/>
    </location>
</feature>
<feature type="compositionally biased region" description="Basic and acidic residues" evidence="1">
    <location>
        <begin position="264"/>
        <end position="283"/>
    </location>
</feature>
<protein>
    <recommendedName>
        <fullName evidence="4">Helix-turn-helix domain-containing protein</fullName>
    </recommendedName>
</protein>
<evidence type="ECO:0008006" key="4">
    <source>
        <dbReference type="Google" id="ProtNLM"/>
    </source>
</evidence>
<reference evidence="2 3" key="1">
    <citation type="submission" date="2021-08" db="EMBL/GenBank/DDBJ databases">
        <title>Streptomyces sp. PTM05 isolated from lichen.</title>
        <authorList>
            <person name="Somphong A."/>
            <person name="Phongsopitanun W."/>
            <person name="Tanasupawat S."/>
        </authorList>
    </citation>
    <scope>NUCLEOTIDE SEQUENCE [LARGE SCALE GENOMIC DNA]</scope>
    <source>
        <strain evidence="2 3">Ptm05</strain>
    </source>
</reference>
<feature type="region of interest" description="Disordered" evidence="1">
    <location>
        <begin position="263"/>
        <end position="334"/>
    </location>
</feature>
<name>A0ABS7R2D6_9ACTN</name>
<organism evidence="2 3">
    <name type="scientific">Streptantibioticus parmotrematis</name>
    <dbReference type="NCBI Taxonomy" id="2873249"/>
    <lineage>
        <taxon>Bacteria</taxon>
        <taxon>Bacillati</taxon>
        <taxon>Actinomycetota</taxon>
        <taxon>Actinomycetes</taxon>
        <taxon>Kitasatosporales</taxon>
        <taxon>Streptomycetaceae</taxon>
        <taxon>Streptantibioticus</taxon>
    </lineage>
</organism>
<keyword evidence="3" id="KW-1185">Reference proteome</keyword>
<dbReference type="RefSeq" id="WP_222982158.1">
    <property type="nucleotide sequence ID" value="NZ_JAINVZ010000035.1"/>
</dbReference>
<comment type="caution">
    <text evidence="2">The sequence shown here is derived from an EMBL/GenBank/DDBJ whole genome shotgun (WGS) entry which is preliminary data.</text>
</comment>
<gene>
    <name evidence="2" type="ORF">K7472_30330</name>
</gene>
<accession>A0ABS7R2D6</accession>
<proteinExistence type="predicted"/>
<evidence type="ECO:0000313" key="3">
    <source>
        <dbReference type="Proteomes" id="UP001198565"/>
    </source>
</evidence>
<evidence type="ECO:0000256" key="1">
    <source>
        <dbReference type="SAM" id="MobiDB-lite"/>
    </source>
</evidence>
<dbReference type="EMBL" id="JAINVZ010000035">
    <property type="protein sequence ID" value="MBY8889111.1"/>
    <property type="molecule type" value="Genomic_DNA"/>
</dbReference>
<evidence type="ECO:0000313" key="2">
    <source>
        <dbReference type="EMBL" id="MBY8889111.1"/>
    </source>
</evidence>